<sequence length="214" mass="25065">MKNSIENIWKEGFLEEGTLDLPKINRLYEQKSQHIVDKIKSRLKFNLRLIIGMAIAIPLIYFLLDAVWEGLAISVLMLATAWFSKRQIEQIEPVETGQNSYDYLKSFQEWLDTVLLKNGRVIRFTYPIYFLIVINMIFSSWSSQEELVNEVVQKFPDVTFIGDVPLMAWVFTAVVTVLMLLFSKQIYNFDVRLMYGRIFDKLDATIEEMESLRA</sequence>
<organism evidence="2 3">
    <name type="scientific">Marivirga sericea</name>
    <dbReference type="NCBI Taxonomy" id="1028"/>
    <lineage>
        <taxon>Bacteria</taxon>
        <taxon>Pseudomonadati</taxon>
        <taxon>Bacteroidota</taxon>
        <taxon>Cytophagia</taxon>
        <taxon>Cytophagales</taxon>
        <taxon>Marivirgaceae</taxon>
        <taxon>Marivirga</taxon>
    </lineage>
</organism>
<keyword evidence="1" id="KW-1133">Transmembrane helix</keyword>
<name>A0A1X7L3W3_9BACT</name>
<keyword evidence="1" id="KW-0472">Membrane</keyword>
<dbReference type="AlphaFoldDB" id="A0A1X7L3W3"/>
<evidence type="ECO:0000313" key="2">
    <source>
        <dbReference type="EMBL" id="SMG48103.1"/>
    </source>
</evidence>
<keyword evidence="3" id="KW-1185">Reference proteome</keyword>
<feature type="transmembrane region" description="Helical" evidence="1">
    <location>
        <begin position="45"/>
        <end position="61"/>
    </location>
</feature>
<dbReference type="OrthoDB" id="1120468at2"/>
<proteinExistence type="predicted"/>
<accession>A0A1X7L3W3</accession>
<reference evidence="3" key="1">
    <citation type="submission" date="2017-04" db="EMBL/GenBank/DDBJ databases">
        <authorList>
            <person name="Varghese N."/>
            <person name="Submissions S."/>
        </authorList>
    </citation>
    <scope>NUCLEOTIDE SEQUENCE [LARGE SCALE GENOMIC DNA]</scope>
    <source>
        <strain evidence="3">DSM 4125</strain>
    </source>
</reference>
<dbReference type="Proteomes" id="UP000193804">
    <property type="component" value="Unassembled WGS sequence"/>
</dbReference>
<protein>
    <submittedName>
        <fullName evidence="2">Uncharacterized protein</fullName>
    </submittedName>
</protein>
<feature type="transmembrane region" description="Helical" evidence="1">
    <location>
        <begin position="126"/>
        <end position="144"/>
    </location>
</feature>
<feature type="transmembrane region" description="Helical" evidence="1">
    <location>
        <begin position="164"/>
        <end position="182"/>
    </location>
</feature>
<gene>
    <name evidence="2" type="ORF">SAMN05661096_03416</name>
</gene>
<dbReference type="STRING" id="1028.SAMN05661096_03416"/>
<dbReference type="RefSeq" id="WP_085518552.1">
    <property type="nucleotide sequence ID" value="NZ_FXAW01000008.1"/>
</dbReference>
<evidence type="ECO:0000256" key="1">
    <source>
        <dbReference type="SAM" id="Phobius"/>
    </source>
</evidence>
<feature type="transmembrane region" description="Helical" evidence="1">
    <location>
        <begin position="67"/>
        <end position="84"/>
    </location>
</feature>
<evidence type="ECO:0000313" key="3">
    <source>
        <dbReference type="Proteomes" id="UP000193804"/>
    </source>
</evidence>
<keyword evidence="1" id="KW-0812">Transmembrane</keyword>
<dbReference type="EMBL" id="FXAW01000008">
    <property type="protein sequence ID" value="SMG48103.1"/>
    <property type="molecule type" value="Genomic_DNA"/>
</dbReference>